<dbReference type="InterPro" id="IPR036396">
    <property type="entry name" value="Cyt_P450_sf"/>
</dbReference>
<keyword evidence="11 14" id="KW-0408">Iron</keyword>
<dbReference type="PANTHER" id="PTHR24292">
    <property type="entry name" value="CYTOCHROME P450"/>
    <property type="match status" value="1"/>
</dbReference>
<evidence type="ECO:0000256" key="1">
    <source>
        <dbReference type="ARBA" id="ARBA00001971"/>
    </source>
</evidence>
<dbReference type="SUPFAM" id="SSF48264">
    <property type="entry name" value="Cytochrome P450"/>
    <property type="match status" value="1"/>
</dbReference>
<dbReference type="PRINTS" id="PR00463">
    <property type="entry name" value="EP450I"/>
</dbReference>
<keyword evidence="17" id="KW-1185">Reference proteome</keyword>
<dbReference type="CDD" id="cd11056">
    <property type="entry name" value="CYP6-like"/>
    <property type="match status" value="1"/>
</dbReference>
<name>A0A9J6BJ88_POLVA</name>
<comment type="similarity">
    <text evidence="5 15">Belongs to the cytochrome P450 family.</text>
</comment>
<evidence type="ECO:0000256" key="5">
    <source>
        <dbReference type="ARBA" id="ARBA00010617"/>
    </source>
</evidence>
<accession>A0A9J6BJ88</accession>
<sequence length="310" mass="36060">MLVGLSINAIDNPDTEFRRVGGKLFNKETKFILRIALLSNFKWIARKLGLKLIPSDITKFFMGVVKDTVNYRLENNIQRNDVLDTLMKIRDETQENEGKLTIGEIGAQCFVFFIGGFETSSSTGTFVLYNLVKYPEVQEKLRNEIRTILARHDNKITYEAMQEMKYLQMVVDETLRMYPPVFQALRQAARDYKVEKDNFIIPKDILVSIPIYAIHHDPEYYPEPDKFDPDRFNDENKAQRHPMAFLPFGHGPRNCIGFRFGLMQTKIALIQLLLNFRVYASEKTPDPIKFDPDATPLTSITDMWLKFEKL</sequence>
<dbReference type="PANTHER" id="PTHR24292:SF54">
    <property type="entry name" value="CYP9F3-RELATED"/>
    <property type="match status" value="1"/>
</dbReference>
<dbReference type="Proteomes" id="UP001107558">
    <property type="component" value="Chromosome 3"/>
</dbReference>
<evidence type="ECO:0000256" key="7">
    <source>
        <dbReference type="ARBA" id="ARBA00022723"/>
    </source>
</evidence>
<reference evidence="16" key="1">
    <citation type="submission" date="2021-03" db="EMBL/GenBank/DDBJ databases">
        <title>Chromosome level genome of the anhydrobiotic midge Polypedilum vanderplanki.</title>
        <authorList>
            <person name="Yoshida Y."/>
            <person name="Kikawada T."/>
            <person name="Gusev O."/>
        </authorList>
    </citation>
    <scope>NUCLEOTIDE SEQUENCE</scope>
    <source>
        <strain evidence="16">NIAS01</strain>
        <tissue evidence="16">Whole body or cell culture</tissue>
    </source>
</reference>
<dbReference type="GO" id="GO:0004497">
    <property type="term" value="F:monooxygenase activity"/>
    <property type="evidence" value="ECO:0007669"/>
    <property type="project" value="UniProtKB-KW"/>
</dbReference>
<keyword evidence="6 14" id="KW-0349">Heme</keyword>
<gene>
    <name evidence="16" type="ORF">PVAND_000054</name>
</gene>
<feature type="binding site" description="axial binding residue" evidence="14">
    <location>
        <position position="255"/>
    </location>
    <ligand>
        <name>heme</name>
        <dbReference type="ChEBI" id="CHEBI:30413"/>
    </ligand>
    <ligandPart>
        <name>Fe</name>
        <dbReference type="ChEBI" id="CHEBI:18248"/>
    </ligandPart>
</feature>
<evidence type="ECO:0000256" key="11">
    <source>
        <dbReference type="ARBA" id="ARBA00023004"/>
    </source>
</evidence>
<dbReference type="PRINTS" id="PR00385">
    <property type="entry name" value="P450"/>
</dbReference>
<dbReference type="GO" id="GO:0005789">
    <property type="term" value="C:endoplasmic reticulum membrane"/>
    <property type="evidence" value="ECO:0007669"/>
    <property type="project" value="UniProtKB-SubCell"/>
</dbReference>
<dbReference type="FunFam" id="1.10.630.10:FF:000182">
    <property type="entry name" value="Cytochrome P450 3A4"/>
    <property type="match status" value="1"/>
</dbReference>
<evidence type="ECO:0000256" key="14">
    <source>
        <dbReference type="PIRSR" id="PIRSR602401-1"/>
    </source>
</evidence>
<evidence type="ECO:0000256" key="4">
    <source>
        <dbReference type="ARBA" id="ARBA00004406"/>
    </source>
</evidence>
<comment type="caution">
    <text evidence="16">The sequence shown here is derived from an EMBL/GenBank/DDBJ whole genome shotgun (WGS) entry which is preliminary data.</text>
</comment>
<dbReference type="GO" id="GO:0016705">
    <property type="term" value="F:oxidoreductase activity, acting on paired donors, with incorporation or reduction of molecular oxygen"/>
    <property type="evidence" value="ECO:0007669"/>
    <property type="project" value="InterPro"/>
</dbReference>
<dbReference type="GO" id="GO:0020037">
    <property type="term" value="F:heme binding"/>
    <property type="evidence" value="ECO:0007669"/>
    <property type="project" value="InterPro"/>
</dbReference>
<comment type="function">
    <text evidence="2">May be involved in the metabolism of insect hormones and in the breakdown of synthetic insecticides.</text>
</comment>
<evidence type="ECO:0000256" key="15">
    <source>
        <dbReference type="RuleBase" id="RU000461"/>
    </source>
</evidence>
<dbReference type="Pfam" id="PF00067">
    <property type="entry name" value="p450"/>
    <property type="match status" value="1"/>
</dbReference>
<evidence type="ECO:0000256" key="10">
    <source>
        <dbReference type="ARBA" id="ARBA00023002"/>
    </source>
</evidence>
<dbReference type="InterPro" id="IPR017972">
    <property type="entry name" value="Cyt_P450_CS"/>
</dbReference>
<evidence type="ECO:0000256" key="12">
    <source>
        <dbReference type="ARBA" id="ARBA00023033"/>
    </source>
</evidence>
<evidence type="ECO:0000256" key="9">
    <source>
        <dbReference type="ARBA" id="ARBA00022848"/>
    </source>
</evidence>
<keyword evidence="13" id="KW-0472">Membrane</keyword>
<protein>
    <recommendedName>
        <fullName evidence="18">Cytochrome P450</fullName>
    </recommendedName>
</protein>
<keyword evidence="7 14" id="KW-0479">Metal-binding</keyword>
<dbReference type="GO" id="GO:0005506">
    <property type="term" value="F:iron ion binding"/>
    <property type="evidence" value="ECO:0007669"/>
    <property type="project" value="InterPro"/>
</dbReference>
<evidence type="ECO:0000256" key="13">
    <source>
        <dbReference type="ARBA" id="ARBA00023136"/>
    </source>
</evidence>
<evidence type="ECO:0000256" key="8">
    <source>
        <dbReference type="ARBA" id="ARBA00022824"/>
    </source>
</evidence>
<evidence type="ECO:0000313" key="17">
    <source>
        <dbReference type="Proteomes" id="UP001107558"/>
    </source>
</evidence>
<organism evidence="16 17">
    <name type="scientific">Polypedilum vanderplanki</name>
    <name type="common">Sleeping chironomid midge</name>
    <dbReference type="NCBI Taxonomy" id="319348"/>
    <lineage>
        <taxon>Eukaryota</taxon>
        <taxon>Metazoa</taxon>
        <taxon>Ecdysozoa</taxon>
        <taxon>Arthropoda</taxon>
        <taxon>Hexapoda</taxon>
        <taxon>Insecta</taxon>
        <taxon>Pterygota</taxon>
        <taxon>Neoptera</taxon>
        <taxon>Endopterygota</taxon>
        <taxon>Diptera</taxon>
        <taxon>Nematocera</taxon>
        <taxon>Chironomoidea</taxon>
        <taxon>Chironomidae</taxon>
        <taxon>Chironominae</taxon>
        <taxon>Polypedilum</taxon>
        <taxon>Polypedilum</taxon>
    </lineage>
</organism>
<dbReference type="InterPro" id="IPR001128">
    <property type="entry name" value="Cyt_P450"/>
</dbReference>
<evidence type="ECO:0008006" key="18">
    <source>
        <dbReference type="Google" id="ProtNLM"/>
    </source>
</evidence>
<evidence type="ECO:0000256" key="2">
    <source>
        <dbReference type="ARBA" id="ARBA00003690"/>
    </source>
</evidence>
<keyword evidence="9" id="KW-0492">Microsome</keyword>
<dbReference type="Gene3D" id="1.10.630.10">
    <property type="entry name" value="Cytochrome P450"/>
    <property type="match status" value="1"/>
</dbReference>
<dbReference type="InterPro" id="IPR002401">
    <property type="entry name" value="Cyt_P450_E_grp-I"/>
</dbReference>
<keyword evidence="10 15" id="KW-0560">Oxidoreductase</keyword>
<comment type="subcellular location">
    <subcellularLocation>
        <location evidence="4">Endoplasmic reticulum membrane</location>
        <topology evidence="4">Peripheral membrane protein</topology>
    </subcellularLocation>
    <subcellularLocation>
        <location evidence="3">Microsome membrane</location>
        <topology evidence="3">Peripheral membrane protein</topology>
    </subcellularLocation>
</comment>
<keyword evidence="8" id="KW-0256">Endoplasmic reticulum</keyword>
<keyword evidence="12 15" id="KW-0503">Monooxygenase</keyword>
<dbReference type="OrthoDB" id="2789670at2759"/>
<dbReference type="PROSITE" id="PS00086">
    <property type="entry name" value="CYTOCHROME_P450"/>
    <property type="match status" value="1"/>
</dbReference>
<evidence type="ECO:0000256" key="3">
    <source>
        <dbReference type="ARBA" id="ARBA00004174"/>
    </source>
</evidence>
<dbReference type="AlphaFoldDB" id="A0A9J6BJ88"/>
<proteinExistence type="inferred from homology"/>
<evidence type="ECO:0000313" key="16">
    <source>
        <dbReference type="EMBL" id="KAG5669760.1"/>
    </source>
</evidence>
<evidence type="ECO:0000256" key="6">
    <source>
        <dbReference type="ARBA" id="ARBA00022617"/>
    </source>
</evidence>
<comment type="cofactor">
    <cofactor evidence="1 14">
        <name>heme</name>
        <dbReference type="ChEBI" id="CHEBI:30413"/>
    </cofactor>
</comment>
<dbReference type="EMBL" id="JADBJN010000003">
    <property type="protein sequence ID" value="KAG5669760.1"/>
    <property type="molecule type" value="Genomic_DNA"/>
</dbReference>
<dbReference type="InterPro" id="IPR050476">
    <property type="entry name" value="Insect_CytP450_Detox"/>
</dbReference>